<dbReference type="PANTHER" id="PTHR12143">
    <property type="entry name" value="PEPTIDE N-GLYCANASE PNGASE -RELATED"/>
    <property type="match status" value="1"/>
</dbReference>
<reference evidence="7 8" key="1">
    <citation type="submission" date="2013-04" db="EMBL/GenBank/DDBJ databases">
        <title>Zunongwangia sp. 22II14-10F7 Genome Sequencing.</title>
        <authorList>
            <person name="Lai Q."/>
            <person name="Shao Z."/>
        </authorList>
    </citation>
    <scope>NUCLEOTIDE SEQUENCE [LARGE SCALE GENOMIC DNA]</scope>
    <source>
        <strain evidence="7 8">22II14-10F7</strain>
    </source>
</reference>
<proteinExistence type="predicted"/>
<dbReference type="InterPro" id="IPR050883">
    <property type="entry name" value="PNGase"/>
</dbReference>
<evidence type="ECO:0000259" key="5">
    <source>
        <dbReference type="Pfam" id="PF07971"/>
    </source>
</evidence>
<dbReference type="GO" id="GO:0030246">
    <property type="term" value="F:carbohydrate binding"/>
    <property type="evidence" value="ECO:0007669"/>
    <property type="project" value="InterPro"/>
</dbReference>
<feature type="region of interest" description="Disordered" evidence="4">
    <location>
        <begin position="705"/>
        <end position="729"/>
    </location>
</feature>
<dbReference type="FunFam" id="1.20.1610.10:FF:000001">
    <property type="entry name" value="Putative alpha-1,2-mannosidase"/>
    <property type="match status" value="1"/>
</dbReference>
<comment type="cofactor">
    <cofactor evidence="1">
        <name>Ca(2+)</name>
        <dbReference type="ChEBI" id="CHEBI:29108"/>
    </cofactor>
</comment>
<dbReference type="SUPFAM" id="SSF48208">
    <property type="entry name" value="Six-hairpin glycosidases"/>
    <property type="match status" value="1"/>
</dbReference>
<evidence type="ECO:0000313" key="8">
    <source>
        <dbReference type="Proteomes" id="UP000192746"/>
    </source>
</evidence>
<accession>A0A1Y1SZG0</accession>
<dbReference type="Pfam" id="PF17678">
    <property type="entry name" value="Glyco_hydro_92N"/>
    <property type="match status" value="1"/>
</dbReference>
<dbReference type="Gene3D" id="3.30.2080.10">
    <property type="entry name" value="GH92 mannosidase domain"/>
    <property type="match status" value="1"/>
</dbReference>
<evidence type="ECO:0000256" key="4">
    <source>
        <dbReference type="SAM" id="MobiDB-lite"/>
    </source>
</evidence>
<dbReference type="NCBIfam" id="TIGR01180">
    <property type="entry name" value="aman2_put"/>
    <property type="match status" value="1"/>
</dbReference>
<name>A0A1Y1SZG0_9FLAO</name>
<evidence type="ECO:0000256" key="1">
    <source>
        <dbReference type="ARBA" id="ARBA00001913"/>
    </source>
</evidence>
<dbReference type="InterPro" id="IPR005887">
    <property type="entry name" value="GH92_a_mannosidase_put"/>
</dbReference>
<dbReference type="Gene3D" id="2.70.98.10">
    <property type="match status" value="1"/>
</dbReference>
<organism evidence="7 8">
    <name type="scientific">Zunongwangia atlantica 22II14-10F7</name>
    <dbReference type="NCBI Taxonomy" id="1185767"/>
    <lineage>
        <taxon>Bacteria</taxon>
        <taxon>Pseudomonadati</taxon>
        <taxon>Bacteroidota</taxon>
        <taxon>Flavobacteriia</taxon>
        <taxon>Flavobacteriales</taxon>
        <taxon>Flavobacteriaceae</taxon>
        <taxon>Zunongwangia</taxon>
    </lineage>
</organism>
<dbReference type="PANTHER" id="PTHR12143:SF43">
    <property type="entry name" value="PUTATIVE-RELATED"/>
    <property type="match status" value="1"/>
</dbReference>
<comment type="subunit">
    <text evidence="2">Monomer.</text>
</comment>
<dbReference type="Gene3D" id="1.20.1050.60">
    <property type="entry name" value="alpha-1,2-mannosidase"/>
    <property type="match status" value="1"/>
</dbReference>
<dbReference type="InterPro" id="IPR014718">
    <property type="entry name" value="GH-type_carb-bd"/>
</dbReference>
<dbReference type="GO" id="GO:0005975">
    <property type="term" value="P:carbohydrate metabolic process"/>
    <property type="evidence" value="ECO:0007669"/>
    <property type="project" value="InterPro"/>
</dbReference>
<feature type="domain" description="Glycosyl hydrolase family 92 N-terminal" evidence="6">
    <location>
        <begin position="1"/>
        <end position="223"/>
    </location>
</feature>
<evidence type="ECO:0000256" key="2">
    <source>
        <dbReference type="ARBA" id="ARBA00011245"/>
    </source>
</evidence>
<evidence type="ECO:0000313" key="7">
    <source>
        <dbReference type="EMBL" id="ORL43633.1"/>
    </source>
</evidence>
<sequence length="729" mass="82918">MGTDSNFELSTGNVYPAIAVPWGMNFWTPQTGEMGSGWTYTYNSRKIKGFKQTHQPSPWMNDYGQFSIMPVSDSLRFTEKQRESWFSHKSEVVTPYYYKVFLADHNITTEIAPTERAAVFRVQYHHTDNAYLVLDAFDKGSFVKVLPKEHKIVGYTTKNSGGVPGNFKNYFVLKFDKDIDLAKTFEGDKLLDQLSLESDHSGAGIKFATEVKNTSVEIKVASSFISIEQAEQNLNEVAPYSFDEIKKKAKEKWNSTLGKIQVSGGSLPQMETFYSCLYRSLLFPRMFYEYDATGKAIHYSPYNGNIEEGYMFTDTGFWDTFRALFPLMNLVYSDMAYKMQEGLVNTYKESGWLPEWASPGFRNIMIGNNSASVVADGFQKLGDDYSYNIELLFEALLKGANNTGPISAVGREGISYYQQYGYIPFDVGINQNASRTLEYAYDDFTIYQLAKALNKSDSIVEFYKKRSLNYQHLFDPETKFMRPKLASGEFIDDFNPIDWGRGFTEGNSMHYSWSVFHDIDGLIGLMGGKKAFIKQLDTIFNAPSTILPRKNGRGIIHEMREMQVANMGQYAHGNQPAQHIIYLYNYAGQPWKSQYWVRETLNRMYKPTPDGYCGDEDNGQTSAWYVFSAMGFYPVCPGVDQYVLGAPLFKEIKIHTDFGTNINISASKNSDENIYIDKLQLNGKVSSRNYLDFNTLKDGASIKIDMSSTPNKKRGTSEKDTPYSLSKTN</sequence>
<keyword evidence="3" id="KW-0106">Calcium</keyword>
<dbReference type="InterPro" id="IPR012939">
    <property type="entry name" value="Glyco_hydro_92"/>
</dbReference>
<dbReference type="GO" id="GO:0005829">
    <property type="term" value="C:cytosol"/>
    <property type="evidence" value="ECO:0007669"/>
    <property type="project" value="TreeGrafter"/>
</dbReference>
<evidence type="ECO:0000256" key="3">
    <source>
        <dbReference type="ARBA" id="ARBA00022837"/>
    </source>
</evidence>
<dbReference type="Pfam" id="PF07971">
    <property type="entry name" value="Glyco_hydro_92"/>
    <property type="match status" value="1"/>
</dbReference>
<dbReference type="AlphaFoldDB" id="A0A1Y1SZG0"/>
<dbReference type="EMBL" id="ARYN01000031">
    <property type="protein sequence ID" value="ORL43633.1"/>
    <property type="molecule type" value="Genomic_DNA"/>
</dbReference>
<evidence type="ECO:0000259" key="6">
    <source>
        <dbReference type="Pfam" id="PF17678"/>
    </source>
</evidence>
<dbReference type="GO" id="GO:0000224">
    <property type="term" value="F:peptide-N4-(N-acetyl-beta-glucosaminyl)asparagine amidase activity"/>
    <property type="evidence" value="ECO:0007669"/>
    <property type="project" value="TreeGrafter"/>
</dbReference>
<comment type="caution">
    <text evidence="7">The sequence shown here is derived from an EMBL/GenBank/DDBJ whole genome shotgun (WGS) entry which is preliminary data.</text>
</comment>
<dbReference type="FunFam" id="3.30.2080.10:FF:000001">
    <property type="entry name" value="Alpha-1,2-mannosidase subfamily"/>
    <property type="match status" value="1"/>
</dbReference>
<keyword evidence="8" id="KW-1185">Reference proteome</keyword>
<dbReference type="GO" id="GO:0006516">
    <property type="term" value="P:glycoprotein catabolic process"/>
    <property type="evidence" value="ECO:0007669"/>
    <property type="project" value="TreeGrafter"/>
</dbReference>
<dbReference type="Proteomes" id="UP000192746">
    <property type="component" value="Unassembled WGS sequence"/>
</dbReference>
<dbReference type="STRING" id="1185767.IIF7_19841"/>
<gene>
    <name evidence="7" type="ORF">IIF7_19841</name>
</gene>
<protein>
    <submittedName>
        <fullName evidence="7">Alpha-1,2-mannosidase</fullName>
    </submittedName>
</protein>
<dbReference type="Gene3D" id="1.20.1610.10">
    <property type="entry name" value="alpha-1,2-mannosidases domains"/>
    <property type="match status" value="1"/>
</dbReference>
<dbReference type="InterPro" id="IPR041371">
    <property type="entry name" value="GH92_N"/>
</dbReference>
<feature type="domain" description="Glycosyl hydrolase family 92" evidence="5">
    <location>
        <begin position="229"/>
        <end position="707"/>
    </location>
</feature>
<dbReference type="InterPro" id="IPR008928">
    <property type="entry name" value="6-hairpin_glycosidase_sf"/>
</dbReference>